<feature type="domain" description="FAD-binding PCMH-type" evidence="5">
    <location>
        <begin position="1"/>
        <end position="131"/>
    </location>
</feature>
<dbReference type="PANTHER" id="PTHR42973:SF53">
    <property type="entry name" value="FAD-BINDING PCMH-TYPE DOMAIN-CONTAINING PROTEIN-RELATED"/>
    <property type="match status" value="1"/>
</dbReference>
<accession>A0ABR3SEH7</accession>
<dbReference type="Pfam" id="PF01565">
    <property type="entry name" value="FAD_binding_4"/>
    <property type="match status" value="1"/>
</dbReference>
<reference evidence="6 7" key="1">
    <citation type="submission" date="2024-02" db="EMBL/GenBank/DDBJ databases">
        <title>De novo assembly and annotation of 12 fungi associated with fruit tree decline syndrome in Ontario, Canada.</title>
        <authorList>
            <person name="Sulman M."/>
            <person name="Ellouze W."/>
            <person name="Ilyukhin E."/>
        </authorList>
    </citation>
    <scope>NUCLEOTIDE SEQUENCE [LARGE SCALE GENOMIC DNA]</scope>
    <source>
        <strain evidence="6 7">M1-105</strain>
    </source>
</reference>
<evidence type="ECO:0000256" key="1">
    <source>
        <dbReference type="ARBA" id="ARBA00005466"/>
    </source>
</evidence>
<keyword evidence="2" id="KW-0285">Flavoprotein</keyword>
<protein>
    <recommendedName>
        <fullName evidence="5">FAD-binding PCMH-type domain-containing protein</fullName>
    </recommendedName>
</protein>
<comment type="similarity">
    <text evidence="1">Belongs to the oxygen-dependent FAD-linked oxidoreductase family.</text>
</comment>
<dbReference type="InterPro" id="IPR016169">
    <property type="entry name" value="FAD-bd_PCMH_sub2"/>
</dbReference>
<gene>
    <name evidence="6" type="ORF">SLS56_010434</name>
</gene>
<proteinExistence type="inferred from homology"/>
<evidence type="ECO:0000313" key="6">
    <source>
        <dbReference type="EMBL" id="KAL1618743.1"/>
    </source>
</evidence>
<organism evidence="6 7">
    <name type="scientific">Neofusicoccum ribis</name>
    <dbReference type="NCBI Taxonomy" id="45134"/>
    <lineage>
        <taxon>Eukaryota</taxon>
        <taxon>Fungi</taxon>
        <taxon>Dikarya</taxon>
        <taxon>Ascomycota</taxon>
        <taxon>Pezizomycotina</taxon>
        <taxon>Dothideomycetes</taxon>
        <taxon>Dothideomycetes incertae sedis</taxon>
        <taxon>Botryosphaeriales</taxon>
        <taxon>Botryosphaeriaceae</taxon>
        <taxon>Neofusicoccum</taxon>
    </lineage>
</organism>
<dbReference type="PANTHER" id="PTHR42973">
    <property type="entry name" value="BINDING OXIDOREDUCTASE, PUTATIVE (AFU_ORTHOLOGUE AFUA_1G17690)-RELATED"/>
    <property type="match status" value="1"/>
</dbReference>
<keyword evidence="7" id="KW-1185">Reference proteome</keyword>
<dbReference type="InterPro" id="IPR050416">
    <property type="entry name" value="FAD-linked_Oxidoreductase"/>
</dbReference>
<evidence type="ECO:0000313" key="7">
    <source>
        <dbReference type="Proteomes" id="UP001521116"/>
    </source>
</evidence>
<keyword evidence="4" id="KW-0560">Oxidoreductase</keyword>
<dbReference type="Proteomes" id="UP001521116">
    <property type="component" value="Unassembled WGS sequence"/>
</dbReference>
<dbReference type="InterPro" id="IPR036318">
    <property type="entry name" value="FAD-bd_PCMH-like_sf"/>
</dbReference>
<dbReference type="InterPro" id="IPR006094">
    <property type="entry name" value="Oxid_FAD_bind_N"/>
</dbReference>
<evidence type="ECO:0000256" key="2">
    <source>
        <dbReference type="ARBA" id="ARBA00022630"/>
    </source>
</evidence>
<dbReference type="InterPro" id="IPR016166">
    <property type="entry name" value="FAD-bd_PCMH"/>
</dbReference>
<dbReference type="EMBL" id="JAJVDC020000202">
    <property type="protein sequence ID" value="KAL1618743.1"/>
    <property type="molecule type" value="Genomic_DNA"/>
</dbReference>
<dbReference type="Gene3D" id="3.30.465.10">
    <property type="match status" value="1"/>
</dbReference>
<dbReference type="PROSITE" id="PS51387">
    <property type="entry name" value="FAD_PCMH"/>
    <property type="match status" value="1"/>
</dbReference>
<sequence>MCANNIEEGVTIDLGRMNTTTYDETKGLVSILPAARWLHVYQTLDPLNVGIPGGRIGTVGVGGLVMGGGFSFYLYQRGLVCDSVRNFEVVLASGKIINANSGENADLHTALKGGAGNFGIVTRVDMNAFERAPIWGGTRTYPESATEDHIQAIVGWTENIENYQNGSAVIFWTYKPADGAIVVNSVLTDVGGAVAAPTFDEFLAIPGYTSSNLGVTNMSTLAQGTQADGYRLTNIGTNVWFTLTFANDVRILRKAVELHKTLVEEMLQESSDGDLETQCFFQPFPTVVGRHSAERGGNILGVDAITDNSIVWLGSLAVNGIDQEKLARQKMQAWKDTLEEYSRSFGAHVGYRYANYADQTQAVMESYGEENSQKMQAVSGKYDPDGIFQTRAPGGFKLPDEV</sequence>
<name>A0ABR3SEH7_9PEZI</name>
<dbReference type="SUPFAM" id="SSF56176">
    <property type="entry name" value="FAD-binding/transporter-associated domain-like"/>
    <property type="match status" value="1"/>
</dbReference>
<keyword evidence="3" id="KW-0274">FAD</keyword>
<evidence type="ECO:0000256" key="3">
    <source>
        <dbReference type="ARBA" id="ARBA00022827"/>
    </source>
</evidence>
<evidence type="ECO:0000259" key="5">
    <source>
        <dbReference type="PROSITE" id="PS51387"/>
    </source>
</evidence>
<comment type="caution">
    <text evidence="6">The sequence shown here is derived from an EMBL/GenBank/DDBJ whole genome shotgun (WGS) entry which is preliminary data.</text>
</comment>
<evidence type="ECO:0000256" key="4">
    <source>
        <dbReference type="ARBA" id="ARBA00023002"/>
    </source>
</evidence>